<reference evidence="2" key="1">
    <citation type="submission" date="2018-10" db="EMBL/GenBank/DDBJ databases">
        <authorList>
            <person name="Hariharan J."/>
            <person name="Choudoir M.J."/>
            <person name="Diebold P."/>
            <person name="Panke-Buisse K."/>
            <person name="Campbell A.N."/>
            <person name="Buckley D.H."/>
        </authorList>
    </citation>
    <scope>NUCLEOTIDE SEQUENCE</scope>
    <source>
        <strain evidence="2">Gb1</strain>
    </source>
</reference>
<proteinExistence type="predicted"/>
<dbReference type="EMBL" id="RDBM01000037">
    <property type="protein sequence ID" value="TXS24829.1"/>
    <property type="molecule type" value="Genomic_DNA"/>
</dbReference>
<organism evidence="2">
    <name type="scientific">Streptomyces sp. gb1(2016)</name>
    <dbReference type="NCBI Taxonomy" id="1828321"/>
    <lineage>
        <taxon>Bacteria</taxon>
        <taxon>Bacillati</taxon>
        <taxon>Actinomycetota</taxon>
        <taxon>Actinomycetes</taxon>
        <taxon>Kitasatosporales</taxon>
        <taxon>Streptomycetaceae</taxon>
        <taxon>Streptomyces</taxon>
    </lineage>
</organism>
<accession>A0A652KMB9</accession>
<keyword evidence="1" id="KW-0732">Signal</keyword>
<gene>
    <name evidence="2" type="ORF">EAO74_31175</name>
</gene>
<evidence type="ECO:0000256" key="1">
    <source>
        <dbReference type="SAM" id="SignalP"/>
    </source>
</evidence>
<comment type="caution">
    <text evidence="2">The sequence shown here is derived from an EMBL/GenBank/DDBJ whole genome shotgun (WGS) entry which is preliminary data.</text>
</comment>
<evidence type="ECO:0008006" key="3">
    <source>
        <dbReference type="Google" id="ProtNLM"/>
    </source>
</evidence>
<evidence type="ECO:0000313" key="2">
    <source>
        <dbReference type="EMBL" id="TXS24829.1"/>
    </source>
</evidence>
<dbReference type="RefSeq" id="WP_124277010.1">
    <property type="nucleotide sequence ID" value="NZ_RDBM01000037.1"/>
</dbReference>
<feature type="signal peptide" evidence="1">
    <location>
        <begin position="1"/>
        <end position="29"/>
    </location>
</feature>
<name>A0A652KMB9_9ACTN</name>
<protein>
    <recommendedName>
        <fullName evidence="3">DUF2690 domain-containing protein</fullName>
    </recommendedName>
</protein>
<sequence>MSVTAPPTVLRRRLRIAAGAALLTLAVTGCSGLGRTAVGPVSYTTGKDEVVTVHSPSVKGCHAMDPAGSGKVDNRTLIDMELYTTRDCTGRSTAYVATTFSDTNAPRALPWRSYRFIH</sequence>
<feature type="chain" id="PRO_5039478578" description="DUF2690 domain-containing protein" evidence="1">
    <location>
        <begin position="30"/>
        <end position="118"/>
    </location>
</feature>
<dbReference type="AlphaFoldDB" id="A0A652KMB9"/>